<evidence type="ECO:0000256" key="1">
    <source>
        <dbReference type="SAM" id="MobiDB-lite"/>
    </source>
</evidence>
<name>A0ABQ1NHK4_9BACI</name>
<protein>
    <recommendedName>
        <fullName evidence="4">Spore coat protein CotO</fullName>
    </recommendedName>
</protein>
<reference evidence="3" key="1">
    <citation type="journal article" date="2019" name="Int. J. Syst. Evol. Microbiol.">
        <title>The Global Catalogue of Microorganisms (GCM) 10K type strain sequencing project: providing services to taxonomists for standard genome sequencing and annotation.</title>
        <authorList>
            <consortium name="The Broad Institute Genomics Platform"/>
            <consortium name="The Broad Institute Genome Sequencing Center for Infectious Disease"/>
            <person name="Wu L."/>
            <person name="Ma J."/>
        </authorList>
    </citation>
    <scope>NUCLEOTIDE SEQUENCE [LARGE SCALE GENOMIC DNA]</scope>
    <source>
        <strain evidence="3">CCM 7282</strain>
    </source>
</reference>
<proteinExistence type="predicted"/>
<dbReference type="RefSeq" id="WP_062444450.1">
    <property type="nucleotide sequence ID" value="NZ_BMCJ01000001.1"/>
</dbReference>
<sequence length="164" mass="19361">MSKQQKLVQKPMLYITQPEFAPSEAPMQTTYHGKKRMKEEGKQAENKSADAGVKRERQYSQKEAQANKEPEEKAETEAKESKSRSARDRRQRFRDMTLEEKVTYFVNLPSQIPKMKCEVVTGEEKYRGYINNYQDGIVYMKTFKRPFQKEIDFREIEDISLIGF</sequence>
<organism evidence="2 3">
    <name type="scientific">Thalassobacillus devorans</name>
    <dbReference type="NCBI Taxonomy" id="279813"/>
    <lineage>
        <taxon>Bacteria</taxon>
        <taxon>Bacillati</taxon>
        <taxon>Bacillota</taxon>
        <taxon>Bacilli</taxon>
        <taxon>Bacillales</taxon>
        <taxon>Bacillaceae</taxon>
        <taxon>Thalassobacillus</taxon>
    </lineage>
</organism>
<dbReference type="Proteomes" id="UP000619534">
    <property type="component" value="Unassembled WGS sequence"/>
</dbReference>
<dbReference type="InterPro" id="IPR025439">
    <property type="entry name" value="Spore_coat_CotO"/>
</dbReference>
<dbReference type="Pfam" id="PF14153">
    <property type="entry name" value="Spore_coat_CotO"/>
    <property type="match status" value="1"/>
</dbReference>
<feature type="compositionally biased region" description="Basic and acidic residues" evidence="1">
    <location>
        <begin position="37"/>
        <end position="94"/>
    </location>
</feature>
<gene>
    <name evidence="2" type="ORF">GCM10007216_01870</name>
</gene>
<dbReference type="EMBL" id="BMCJ01000001">
    <property type="protein sequence ID" value="GGC74897.1"/>
    <property type="molecule type" value="Genomic_DNA"/>
</dbReference>
<accession>A0ABQ1NHK4</accession>
<evidence type="ECO:0008006" key="4">
    <source>
        <dbReference type="Google" id="ProtNLM"/>
    </source>
</evidence>
<keyword evidence="3" id="KW-1185">Reference proteome</keyword>
<feature type="region of interest" description="Disordered" evidence="1">
    <location>
        <begin position="1"/>
        <end position="94"/>
    </location>
</feature>
<evidence type="ECO:0000313" key="3">
    <source>
        <dbReference type="Proteomes" id="UP000619534"/>
    </source>
</evidence>
<evidence type="ECO:0000313" key="2">
    <source>
        <dbReference type="EMBL" id="GGC74897.1"/>
    </source>
</evidence>
<comment type="caution">
    <text evidence="2">The sequence shown here is derived from an EMBL/GenBank/DDBJ whole genome shotgun (WGS) entry which is preliminary data.</text>
</comment>